<organism evidence="3 4">
    <name type="scientific">Fusarium kuroshium</name>
    <dbReference type="NCBI Taxonomy" id="2010991"/>
    <lineage>
        <taxon>Eukaryota</taxon>
        <taxon>Fungi</taxon>
        <taxon>Dikarya</taxon>
        <taxon>Ascomycota</taxon>
        <taxon>Pezizomycotina</taxon>
        <taxon>Sordariomycetes</taxon>
        <taxon>Hypocreomycetidae</taxon>
        <taxon>Hypocreales</taxon>
        <taxon>Nectriaceae</taxon>
        <taxon>Fusarium</taxon>
        <taxon>Fusarium solani species complex</taxon>
    </lineage>
</organism>
<evidence type="ECO:0000259" key="2">
    <source>
        <dbReference type="PROSITE" id="PS50020"/>
    </source>
</evidence>
<dbReference type="PROSITE" id="PS50020">
    <property type="entry name" value="WW_DOMAIN_2"/>
    <property type="match status" value="1"/>
</dbReference>
<feature type="region of interest" description="Disordered" evidence="1">
    <location>
        <begin position="31"/>
        <end position="103"/>
    </location>
</feature>
<dbReference type="STRING" id="2010991.A0A3M2RNR7"/>
<dbReference type="SUPFAM" id="SSF51045">
    <property type="entry name" value="WW domain"/>
    <property type="match status" value="1"/>
</dbReference>
<comment type="caution">
    <text evidence="3">The sequence shown here is derived from an EMBL/GenBank/DDBJ whole genome shotgun (WGS) entry which is preliminary data.</text>
</comment>
<proteinExistence type="predicted"/>
<evidence type="ECO:0000256" key="1">
    <source>
        <dbReference type="SAM" id="MobiDB-lite"/>
    </source>
</evidence>
<dbReference type="Proteomes" id="UP000277212">
    <property type="component" value="Unassembled WGS sequence"/>
</dbReference>
<dbReference type="SMART" id="SM00456">
    <property type="entry name" value="WW"/>
    <property type="match status" value="1"/>
</dbReference>
<evidence type="ECO:0000313" key="4">
    <source>
        <dbReference type="Proteomes" id="UP000277212"/>
    </source>
</evidence>
<dbReference type="AlphaFoldDB" id="A0A3M2RNR7"/>
<feature type="region of interest" description="Disordered" evidence="1">
    <location>
        <begin position="200"/>
        <end position="264"/>
    </location>
</feature>
<name>A0A3M2RNR7_9HYPO</name>
<dbReference type="CDD" id="cd00201">
    <property type="entry name" value="WW"/>
    <property type="match status" value="1"/>
</dbReference>
<protein>
    <recommendedName>
        <fullName evidence="2">WW domain-containing protein</fullName>
    </recommendedName>
</protein>
<dbReference type="OrthoDB" id="3045089at2759"/>
<feature type="domain" description="WW" evidence="2">
    <location>
        <begin position="10"/>
        <end position="43"/>
    </location>
</feature>
<dbReference type="InterPro" id="IPR036020">
    <property type="entry name" value="WW_dom_sf"/>
</dbReference>
<gene>
    <name evidence="3" type="ORF">CDV36_013429</name>
</gene>
<sequence>MATNIPGFGPPLPAGWEIKSDVIGRTYLVDHNTGTTHGDPPDDNSHLIFRTPTASPIPSAPQSTAPSEVPITQRGAETGTDPNESHHSRGHSSNARDSPELTPNEILRAKEELARRIKELDIITQPAVIEIVKDMRNQSRISQAQFKTIKKALKRMSLDSFEDAISTFQAQMSWSEGNLSRDSSVGNTEGQASFGDIIDNAKEYKPEVEDDSGISVEGQDHESDAPTSDSEDWEDYTDDEEASAEDEDSGRSRPRYCSPTVSTE</sequence>
<accession>A0A3M2RNR7</accession>
<feature type="compositionally biased region" description="Polar residues" evidence="1">
    <location>
        <begin position="52"/>
        <end position="66"/>
    </location>
</feature>
<reference evidence="3 4" key="1">
    <citation type="submission" date="2017-06" db="EMBL/GenBank/DDBJ databases">
        <title>Comparative genomic analysis of Ambrosia Fusariam Clade fungi.</title>
        <authorList>
            <person name="Stajich J.E."/>
            <person name="Carrillo J."/>
            <person name="Kijimoto T."/>
            <person name="Eskalen A."/>
            <person name="O'Donnell K."/>
            <person name="Kasson M."/>
        </authorList>
    </citation>
    <scope>NUCLEOTIDE SEQUENCE [LARGE SCALE GENOMIC DNA]</scope>
    <source>
        <strain evidence="3">UCR3666</strain>
    </source>
</reference>
<dbReference type="EMBL" id="NKUJ01000374">
    <property type="protein sequence ID" value="RMJ06973.1"/>
    <property type="molecule type" value="Genomic_DNA"/>
</dbReference>
<dbReference type="Gene3D" id="2.20.70.10">
    <property type="match status" value="1"/>
</dbReference>
<keyword evidence="4" id="KW-1185">Reference proteome</keyword>
<dbReference type="InterPro" id="IPR001202">
    <property type="entry name" value="WW_dom"/>
</dbReference>
<evidence type="ECO:0000313" key="3">
    <source>
        <dbReference type="EMBL" id="RMJ06973.1"/>
    </source>
</evidence>
<feature type="compositionally biased region" description="Acidic residues" evidence="1">
    <location>
        <begin position="229"/>
        <end position="248"/>
    </location>
</feature>